<dbReference type="InterPro" id="IPR053151">
    <property type="entry name" value="RNase_H-like"/>
</dbReference>
<feature type="domain" description="RNase H type-1" evidence="1">
    <location>
        <begin position="28"/>
        <end position="85"/>
    </location>
</feature>
<comment type="caution">
    <text evidence="2">The sequence shown here is derived from an EMBL/GenBank/DDBJ whole genome shotgun (WGS) entry which is preliminary data.</text>
</comment>
<reference evidence="2" key="1">
    <citation type="submission" date="2020-06" db="EMBL/GenBank/DDBJ databases">
        <authorList>
            <person name="Li T."/>
            <person name="Hu X."/>
            <person name="Zhang T."/>
            <person name="Song X."/>
            <person name="Zhang H."/>
            <person name="Dai N."/>
            <person name="Sheng W."/>
            <person name="Hou X."/>
            <person name="Wei L."/>
        </authorList>
    </citation>
    <scope>NUCLEOTIDE SEQUENCE</scope>
    <source>
        <strain evidence="2">G01</strain>
        <tissue evidence="2">Leaf</tissue>
    </source>
</reference>
<evidence type="ECO:0000313" key="2">
    <source>
        <dbReference type="EMBL" id="KAL0370828.1"/>
    </source>
</evidence>
<dbReference type="PROSITE" id="PS50879">
    <property type="entry name" value="RNASE_H_1"/>
    <property type="match status" value="1"/>
</dbReference>
<dbReference type="Gene3D" id="3.30.420.10">
    <property type="entry name" value="Ribonuclease H-like superfamily/Ribonuclease H"/>
    <property type="match status" value="1"/>
</dbReference>
<organism evidence="2">
    <name type="scientific">Sesamum angustifolium</name>
    <dbReference type="NCBI Taxonomy" id="2727405"/>
    <lineage>
        <taxon>Eukaryota</taxon>
        <taxon>Viridiplantae</taxon>
        <taxon>Streptophyta</taxon>
        <taxon>Embryophyta</taxon>
        <taxon>Tracheophyta</taxon>
        <taxon>Spermatophyta</taxon>
        <taxon>Magnoliopsida</taxon>
        <taxon>eudicotyledons</taxon>
        <taxon>Gunneridae</taxon>
        <taxon>Pentapetalae</taxon>
        <taxon>asterids</taxon>
        <taxon>lamiids</taxon>
        <taxon>Lamiales</taxon>
        <taxon>Pedaliaceae</taxon>
        <taxon>Sesamum</taxon>
    </lineage>
</organism>
<dbReference type="InterPro" id="IPR012337">
    <property type="entry name" value="RNaseH-like_sf"/>
</dbReference>
<dbReference type="GO" id="GO:0003676">
    <property type="term" value="F:nucleic acid binding"/>
    <property type="evidence" value="ECO:0007669"/>
    <property type="project" value="InterPro"/>
</dbReference>
<name>A0AAW2QSP8_9LAMI</name>
<dbReference type="InterPro" id="IPR002156">
    <property type="entry name" value="RNaseH_domain"/>
</dbReference>
<dbReference type="InterPro" id="IPR036397">
    <property type="entry name" value="RNaseH_sf"/>
</dbReference>
<dbReference type="SUPFAM" id="SSF53098">
    <property type="entry name" value="Ribonuclease H-like"/>
    <property type="match status" value="1"/>
</dbReference>
<dbReference type="PANTHER" id="PTHR47723:SF19">
    <property type="entry name" value="POLYNUCLEOTIDYL TRANSFERASE, RIBONUCLEASE H-LIKE SUPERFAMILY PROTEIN"/>
    <property type="match status" value="1"/>
</dbReference>
<accession>A0AAW2QSP8</accession>
<dbReference type="AlphaFoldDB" id="A0AAW2QSP8"/>
<dbReference type="GO" id="GO:0004523">
    <property type="term" value="F:RNA-DNA hybrid ribonuclease activity"/>
    <property type="evidence" value="ECO:0007669"/>
    <property type="project" value="InterPro"/>
</dbReference>
<protein>
    <recommendedName>
        <fullName evidence="1">RNase H type-1 domain-containing protein</fullName>
    </recommendedName>
</protein>
<evidence type="ECO:0000259" key="1">
    <source>
        <dbReference type="PROSITE" id="PS50879"/>
    </source>
</evidence>
<sequence>MAAFSLKIPNPIKKSRSNSYLVQWQKPQVGWIKLNTDCASKGKPEPSGAGGIASNDKGRVLFAFLEPIGIATNWQVELKVLWRGL</sequence>
<dbReference type="PANTHER" id="PTHR47723">
    <property type="entry name" value="OS05G0353850 PROTEIN"/>
    <property type="match status" value="1"/>
</dbReference>
<proteinExistence type="predicted"/>
<reference evidence="2" key="2">
    <citation type="journal article" date="2024" name="Plant">
        <title>Genomic evolution and insights into agronomic trait innovations of Sesamum species.</title>
        <authorList>
            <person name="Miao H."/>
            <person name="Wang L."/>
            <person name="Qu L."/>
            <person name="Liu H."/>
            <person name="Sun Y."/>
            <person name="Le M."/>
            <person name="Wang Q."/>
            <person name="Wei S."/>
            <person name="Zheng Y."/>
            <person name="Lin W."/>
            <person name="Duan Y."/>
            <person name="Cao H."/>
            <person name="Xiong S."/>
            <person name="Wang X."/>
            <person name="Wei L."/>
            <person name="Li C."/>
            <person name="Ma Q."/>
            <person name="Ju M."/>
            <person name="Zhao R."/>
            <person name="Li G."/>
            <person name="Mu C."/>
            <person name="Tian Q."/>
            <person name="Mei H."/>
            <person name="Zhang T."/>
            <person name="Gao T."/>
            <person name="Zhang H."/>
        </authorList>
    </citation>
    <scope>NUCLEOTIDE SEQUENCE</scope>
    <source>
        <strain evidence="2">G01</strain>
    </source>
</reference>
<gene>
    <name evidence="2" type="ORF">Sangu_0400900</name>
</gene>
<dbReference type="EMBL" id="JACGWK010000002">
    <property type="protein sequence ID" value="KAL0370828.1"/>
    <property type="molecule type" value="Genomic_DNA"/>
</dbReference>